<feature type="transmembrane region" description="Helical" evidence="1">
    <location>
        <begin position="49"/>
        <end position="73"/>
    </location>
</feature>
<organism evidence="2 3">
    <name type="scientific">Lacicoccus qingdaonensis</name>
    <dbReference type="NCBI Taxonomy" id="576118"/>
    <lineage>
        <taxon>Bacteria</taxon>
        <taxon>Bacillati</taxon>
        <taxon>Bacillota</taxon>
        <taxon>Bacilli</taxon>
        <taxon>Bacillales</taxon>
        <taxon>Salinicoccaceae</taxon>
        <taxon>Lacicoccus</taxon>
    </lineage>
</organism>
<dbReference type="AlphaFoldDB" id="A0A1G9DMF2"/>
<dbReference type="PANTHER" id="PTHR39165">
    <property type="entry name" value="IG HYPOTHETICAL 17883"/>
    <property type="match status" value="1"/>
</dbReference>
<dbReference type="RefSeq" id="WP_092985408.1">
    <property type="nucleotide sequence ID" value="NZ_FNFY01000006.1"/>
</dbReference>
<keyword evidence="3" id="KW-1185">Reference proteome</keyword>
<feature type="transmembrane region" description="Helical" evidence="1">
    <location>
        <begin position="7"/>
        <end position="37"/>
    </location>
</feature>
<protein>
    <recommendedName>
        <fullName evidence="4">DUF456 domain-containing protein</fullName>
    </recommendedName>
</protein>
<feature type="transmembrane region" description="Helical" evidence="1">
    <location>
        <begin position="133"/>
        <end position="156"/>
    </location>
</feature>
<feature type="transmembrane region" description="Helical" evidence="1">
    <location>
        <begin position="85"/>
        <end position="113"/>
    </location>
</feature>
<dbReference type="PANTHER" id="PTHR39165:SF1">
    <property type="entry name" value="DUF456 DOMAIN-CONTAINING PROTEIN"/>
    <property type="match status" value="1"/>
</dbReference>
<accession>A0A1G9DMF2</accession>
<dbReference type="Pfam" id="PF04306">
    <property type="entry name" value="DUF456"/>
    <property type="match status" value="1"/>
</dbReference>
<reference evidence="3" key="1">
    <citation type="submission" date="2016-10" db="EMBL/GenBank/DDBJ databases">
        <authorList>
            <person name="Varghese N."/>
            <person name="Submissions S."/>
        </authorList>
    </citation>
    <scope>NUCLEOTIDE SEQUENCE [LARGE SCALE GENOMIC DNA]</scope>
    <source>
        <strain evidence="3">CGMCC 1.8895</strain>
    </source>
</reference>
<dbReference type="STRING" id="576118.SAMN05216216_10659"/>
<evidence type="ECO:0000313" key="3">
    <source>
        <dbReference type="Proteomes" id="UP000199008"/>
    </source>
</evidence>
<keyword evidence="1" id="KW-0812">Transmembrane</keyword>
<keyword evidence="1" id="KW-0472">Membrane</keyword>
<evidence type="ECO:0008006" key="4">
    <source>
        <dbReference type="Google" id="ProtNLM"/>
    </source>
</evidence>
<proteinExistence type="predicted"/>
<dbReference type="Proteomes" id="UP000199008">
    <property type="component" value="Unassembled WGS sequence"/>
</dbReference>
<gene>
    <name evidence="2" type="ORF">SAMN05216216_10659</name>
</gene>
<keyword evidence="1" id="KW-1133">Transmembrane helix</keyword>
<evidence type="ECO:0000313" key="2">
    <source>
        <dbReference type="EMBL" id="SDK64945.1"/>
    </source>
</evidence>
<dbReference type="InterPro" id="IPR007403">
    <property type="entry name" value="DUF456"/>
</dbReference>
<sequence length="161" mass="18123">MEILWWILIVASFILGFVGVIAPVIPSVVMFWVGFLIYHFLVNSDTLTWMFWMVAAVLTLLVFLSDFMANSYFVKRYGGSKKSEVAAIIGVVAGMFIYPPFGVIFVPFVFVLALEFITTRDINAAFRAALGSLLAFFASSAFNLVIYVLLIIWFLLDAFIF</sequence>
<evidence type="ECO:0000256" key="1">
    <source>
        <dbReference type="SAM" id="Phobius"/>
    </source>
</evidence>
<name>A0A1G9DMF2_9BACL</name>
<dbReference type="OrthoDB" id="9808460at2"/>
<dbReference type="EMBL" id="FNFY01000006">
    <property type="protein sequence ID" value="SDK64945.1"/>
    <property type="molecule type" value="Genomic_DNA"/>
</dbReference>